<dbReference type="AlphaFoldDB" id="A0A0F9HZ46"/>
<organism evidence="2">
    <name type="scientific">marine sediment metagenome</name>
    <dbReference type="NCBI Taxonomy" id="412755"/>
    <lineage>
        <taxon>unclassified sequences</taxon>
        <taxon>metagenomes</taxon>
        <taxon>ecological metagenomes</taxon>
    </lineage>
</organism>
<dbReference type="EMBL" id="LAZR01022857">
    <property type="protein sequence ID" value="KKL80427.1"/>
    <property type="molecule type" value="Genomic_DNA"/>
</dbReference>
<evidence type="ECO:0000313" key="2">
    <source>
        <dbReference type="EMBL" id="KKL80427.1"/>
    </source>
</evidence>
<sequence>MTEAPNPPKIPKPPKLLSGGSKLGLPTRRTVLTFDVVDALAEAISKGMYANRACALVGVGESSFYEWLARAPDEPGSIYSDLAEAIKNAEARDQARRLERLEEAAIGGALVSRTTVSRKDGETVETEKFSSPAWQADGWGMERRYRKEYSQPRGGAEVAESLPLRCLRLCGETFSFISTRPAGRATRGSLTAGRGECTTRRSDHRP</sequence>
<feature type="region of interest" description="Disordered" evidence="1">
    <location>
        <begin position="183"/>
        <end position="206"/>
    </location>
</feature>
<protein>
    <submittedName>
        <fullName evidence="2">Uncharacterized protein</fullName>
    </submittedName>
</protein>
<name>A0A0F9HZ46_9ZZZZ</name>
<accession>A0A0F9HZ46</accession>
<feature type="compositionally biased region" description="Basic and acidic residues" evidence="1">
    <location>
        <begin position="197"/>
        <end position="206"/>
    </location>
</feature>
<feature type="compositionally biased region" description="Pro residues" evidence="1">
    <location>
        <begin position="1"/>
        <end position="14"/>
    </location>
</feature>
<feature type="region of interest" description="Disordered" evidence="1">
    <location>
        <begin position="1"/>
        <end position="22"/>
    </location>
</feature>
<comment type="caution">
    <text evidence="2">The sequence shown here is derived from an EMBL/GenBank/DDBJ whole genome shotgun (WGS) entry which is preliminary data.</text>
</comment>
<evidence type="ECO:0000256" key="1">
    <source>
        <dbReference type="SAM" id="MobiDB-lite"/>
    </source>
</evidence>
<dbReference type="Gene3D" id="1.10.10.60">
    <property type="entry name" value="Homeodomain-like"/>
    <property type="match status" value="1"/>
</dbReference>
<gene>
    <name evidence="2" type="ORF">LCGC14_2004860</name>
</gene>
<proteinExistence type="predicted"/>
<reference evidence="2" key="1">
    <citation type="journal article" date="2015" name="Nature">
        <title>Complex archaea that bridge the gap between prokaryotes and eukaryotes.</title>
        <authorList>
            <person name="Spang A."/>
            <person name="Saw J.H."/>
            <person name="Jorgensen S.L."/>
            <person name="Zaremba-Niedzwiedzka K."/>
            <person name="Martijn J."/>
            <person name="Lind A.E."/>
            <person name="van Eijk R."/>
            <person name="Schleper C."/>
            <person name="Guy L."/>
            <person name="Ettema T.J."/>
        </authorList>
    </citation>
    <scope>NUCLEOTIDE SEQUENCE</scope>
</reference>